<reference evidence="16 17" key="1">
    <citation type="journal article" date="2018" name="G3 (Bethesda)">
        <title>Phylogenetic and Phylogenomic Definition of Rhizopus Species.</title>
        <authorList>
            <person name="Gryganskyi A.P."/>
            <person name="Golan J."/>
            <person name="Dolatabadi S."/>
            <person name="Mondo S."/>
            <person name="Robb S."/>
            <person name="Idnurm A."/>
            <person name="Muszewska A."/>
            <person name="Steczkiewicz K."/>
            <person name="Masonjones S."/>
            <person name="Liao H.L."/>
            <person name="Gajdeczka M.T."/>
            <person name="Anike F."/>
            <person name="Vuek A."/>
            <person name="Anishchenko I.M."/>
            <person name="Voigt K."/>
            <person name="de Hoog G.S."/>
            <person name="Smith M.E."/>
            <person name="Heitman J."/>
            <person name="Vilgalys R."/>
            <person name="Stajich J.E."/>
        </authorList>
    </citation>
    <scope>NUCLEOTIDE SEQUENCE [LARGE SCALE GENOMIC DNA]</scope>
    <source>
        <strain evidence="16 17">LSU 92-RS-03</strain>
    </source>
</reference>
<dbReference type="GO" id="GO:0016020">
    <property type="term" value="C:membrane"/>
    <property type="evidence" value="ECO:0007669"/>
    <property type="project" value="UniProtKB-SubCell"/>
</dbReference>
<dbReference type="PANTHER" id="PTHR46056">
    <property type="entry name" value="LONG-CHAIN-ALCOHOL OXIDASE"/>
    <property type="match status" value="1"/>
</dbReference>
<protein>
    <recommendedName>
        <fullName evidence="5 12">Long-chain-alcohol oxidase</fullName>
        <ecNumber evidence="5 12">1.1.3.20</ecNumber>
    </recommendedName>
</protein>
<feature type="active site" description="Proton acceptor" evidence="13">
    <location>
        <position position="530"/>
    </location>
</feature>
<evidence type="ECO:0000256" key="6">
    <source>
        <dbReference type="ARBA" id="ARBA00022630"/>
    </source>
</evidence>
<keyword evidence="6" id="KW-0285">Flavoprotein</keyword>
<dbReference type="PANTHER" id="PTHR46056:SF12">
    <property type="entry name" value="LONG-CHAIN-ALCOHOL OXIDASE"/>
    <property type="match status" value="1"/>
</dbReference>
<comment type="similarity">
    <text evidence="4 12">Belongs to the GMC oxidoreductase family.</text>
</comment>
<evidence type="ECO:0000313" key="16">
    <source>
        <dbReference type="EMBL" id="RCI02077.1"/>
    </source>
</evidence>
<evidence type="ECO:0000256" key="2">
    <source>
        <dbReference type="ARBA" id="ARBA00003842"/>
    </source>
</evidence>
<evidence type="ECO:0000259" key="14">
    <source>
        <dbReference type="Pfam" id="PF00732"/>
    </source>
</evidence>
<keyword evidence="8" id="KW-0274">FAD</keyword>
<dbReference type="OrthoDB" id="269227at2759"/>
<evidence type="ECO:0000256" key="1">
    <source>
        <dbReference type="ARBA" id="ARBA00000920"/>
    </source>
</evidence>
<gene>
    <name evidence="16" type="ORF">CU098_004263</name>
</gene>
<evidence type="ECO:0000256" key="7">
    <source>
        <dbReference type="ARBA" id="ARBA00022692"/>
    </source>
</evidence>
<dbReference type="InterPro" id="IPR000172">
    <property type="entry name" value="GMC_OxRdtase_N"/>
</dbReference>
<feature type="domain" description="Glucose-methanol-choline oxidoreductase N-terminal" evidence="14">
    <location>
        <begin position="264"/>
        <end position="368"/>
    </location>
</feature>
<keyword evidence="7" id="KW-0812">Transmembrane</keyword>
<dbReference type="InterPro" id="IPR012400">
    <property type="entry name" value="Long_Oxdase"/>
</dbReference>
<evidence type="ECO:0000256" key="11">
    <source>
        <dbReference type="ARBA" id="ARBA00023136"/>
    </source>
</evidence>
<sequence>MSSYPPMMLSDSQRVMLDVISNTFIGPMTVEEEQTLANKIRSKSNIYHVSEAHVSSLSKISAASLDITSIIVQALGSTLHSDKRLDLTAILDTLSTRNGSHLLTGHPQLLTELNRHKENKTLAMKSESKFFEEHPSYALVEHERLSMMTTEEATTGKLSFDVVIVGNGAGGGVAAAELAAAELATAELATAELATAGYSVSVIEKGTYHHQSELAQGEFRGFQNMYDTGAIYSSVKNNIDSFSGGTFGDRTAINYSVSLKLHLNTEGKAHYCIRCSFGFKSSVKNSILNIWLKDAHHHGARFLYRIIVTIFMIENKKAIGVECQAHGSQEKTFISAKHVVAACRAMRTPTLLKSSGLLNSDIGRHLRLQGNLRSCISHLPENWKGDYYGAKIEDCTMLPGALSLRVPWYGSAQHKELMLKHKSSMLTIIIIRDKDSVGKIIHDSKSDIPLFDYKLGKHDAKSLLVGIEANMKMFVAAGAHELYSLQPDVEPFIFEEDESSSVTNPRFIEWLKSIHKAGIKPISVPIAAGHHMSSCRMGVNPKTSATKSTGETWEVKHLYVADSSLLPTALCVNPMVAIEATSLHVSRQIKHSLQNTSRL</sequence>
<dbReference type="GO" id="GO:0046577">
    <property type="term" value="F:long-chain-alcohol oxidase activity"/>
    <property type="evidence" value="ECO:0007669"/>
    <property type="project" value="UniProtKB-EC"/>
</dbReference>
<accession>A0A367KIT0</accession>
<comment type="caution">
    <text evidence="16">The sequence shown here is derived from an EMBL/GenBank/DDBJ whole genome shotgun (WGS) entry which is preliminary data.</text>
</comment>
<name>A0A367KIT0_RHIST</name>
<dbReference type="STRING" id="4846.A0A367KIT0"/>
<evidence type="ECO:0000256" key="3">
    <source>
        <dbReference type="ARBA" id="ARBA00004370"/>
    </source>
</evidence>
<dbReference type="InterPro" id="IPR007867">
    <property type="entry name" value="GMC_OxRtase_C"/>
</dbReference>
<organism evidence="16 17">
    <name type="scientific">Rhizopus stolonifer</name>
    <name type="common">Rhizopus nigricans</name>
    <dbReference type="NCBI Taxonomy" id="4846"/>
    <lineage>
        <taxon>Eukaryota</taxon>
        <taxon>Fungi</taxon>
        <taxon>Fungi incertae sedis</taxon>
        <taxon>Mucoromycota</taxon>
        <taxon>Mucoromycotina</taxon>
        <taxon>Mucoromycetes</taxon>
        <taxon>Mucorales</taxon>
        <taxon>Mucorineae</taxon>
        <taxon>Rhizopodaceae</taxon>
        <taxon>Rhizopus</taxon>
    </lineage>
</organism>
<evidence type="ECO:0000259" key="15">
    <source>
        <dbReference type="Pfam" id="PF05199"/>
    </source>
</evidence>
<comment type="function">
    <text evidence="2">Long-chain fatty alcohol oxidase involved in the omega-oxidation pathway of lipid degradation.</text>
</comment>
<evidence type="ECO:0000256" key="9">
    <source>
        <dbReference type="ARBA" id="ARBA00022989"/>
    </source>
</evidence>
<dbReference type="Gene3D" id="3.50.50.60">
    <property type="entry name" value="FAD/NAD(P)-binding domain"/>
    <property type="match status" value="2"/>
</dbReference>
<dbReference type="InterPro" id="IPR036188">
    <property type="entry name" value="FAD/NAD-bd_sf"/>
</dbReference>
<keyword evidence="9" id="KW-1133">Transmembrane helix</keyword>
<dbReference type="GO" id="GO:0050660">
    <property type="term" value="F:flavin adenine dinucleotide binding"/>
    <property type="evidence" value="ECO:0007669"/>
    <property type="project" value="InterPro"/>
</dbReference>
<evidence type="ECO:0000256" key="4">
    <source>
        <dbReference type="ARBA" id="ARBA00010790"/>
    </source>
</evidence>
<dbReference type="Proteomes" id="UP000253551">
    <property type="component" value="Unassembled WGS sequence"/>
</dbReference>
<comment type="catalytic activity">
    <reaction evidence="1 12">
        <text>a long-chain primary fatty alcohol + O2 = a long-chain fatty aldehyde + H2O2</text>
        <dbReference type="Rhea" id="RHEA:22756"/>
        <dbReference type="ChEBI" id="CHEBI:15379"/>
        <dbReference type="ChEBI" id="CHEBI:16240"/>
        <dbReference type="ChEBI" id="CHEBI:17176"/>
        <dbReference type="ChEBI" id="CHEBI:77396"/>
        <dbReference type="EC" id="1.1.3.20"/>
    </reaction>
</comment>
<evidence type="ECO:0000256" key="5">
    <source>
        <dbReference type="ARBA" id="ARBA00013125"/>
    </source>
</evidence>
<dbReference type="SUPFAM" id="SSF51905">
    <property type="entry name" value="FAD/NAD(P)-binding domain"/>
    <property type="match status" value="1"/>
</dbReference>
<proteinExistence type="inferred from homology"/>
<dbReference type="EC" id="1.1.3.20" evidence="5 12"/>
<dbReference type="AlphaFoldDB" id="A0A367KIT0"/>
<dbReference type="Pfam" id="PF05199">
    <property type="entry name" value="GMC_oxred_C"/>
    <property type="match status" value="1"/>
</dbReference>
<dbReference type="EMBL" id="PJQM01001540">
    <property type="protein sequence ID" value="RCI02077.1"/>
    <property type="molecule type" value="Genomic_DNA"/>
</dbReference>
<evidence type="ECO:0000256" key="10">
    <source>
        <dbReference type="ARBA" id="ARBA00023002"/>
    </source>
</evidence>
<dbReference type="PIRSF" id="PIRSF028937">
    <property type="entry name" value="Lg_Ch_AO"/>
    <property type="match status" value="1"/>
</dbReference>
<dbReference type="Pfam" id="PF00732">
    <property type="entry name" value="GMC_oxred_N"/>
    <property type="match status" value="1"/>
</dbReference>
<evidence type="ECO:0000256" key="12">
    <source>
        <dbReference type="PIRNR" id="PIRNR028937"/>
    </source>
</evidence>
<feature type="domain" description="Glucose-methanol-choline oxidoreductase C-terminal" evidence="15">
    <location>
        <begin position="449"/>
        <end position="580"/>
    </location>
</feature>
<keyword evidence="17" id="KW-1185">Reference proteome</keyword>
<evidence type="ECO:0000256" key="13">
    <source>
        <dbReference type="PIRSR" id="PIRSR028937-1"/>
    </source>
</evidence>
<keyword evidence="11" id="KW-0472">Membrane</keyword>
<evidence type="ECO:0000313" key="17">
    <source>
        <dbReference type="Proteomes" id="UP000253551"/>
    </source>
</evidence>
<keyword evidence="10 12" id="KW-0560">Oxidoreductase</keyword>
<comment type="subcellular location">
    <subcellularLocation>
        <location evidence="3">Membrane</location>
    </subcellularLocation>
</comment>
<evidence type="ECO:0000256" key="8">
    <source>
        <dbReference type="ARBA" id="ARBA00022827"/>
    </source>
</evidence>